<evidence type="ECO:0008006" key="4">
    <source>
        <dbReference type="Google" id="ProtNLM"/>
    </source>
</evidence>
<comment type="caution">
    <text evidence="2">The sequence shown here is derived from an EMBL/GenBank/DDBJ whole genome shotgun (WGS) entry which is preliminary data.</text>
</comment>
<feature type="compositionally biased region" description="Polar residues" evidence="1">
    <location>
        <begin position="1"/>
        <end position="14"/>
    </location>
</feature>
<name>A0ABN1I1M4_9GAMM</name>
<dbReference type="PANTHER" id="PTHR39431:SF1">
    <property type="entry name" value="FRPA_C-RELATED PROTEIN"/>
    <property type="match status" value="1"/>
</dbReference>
<feature type="compositionally biased region" description="Low complexity" evidence="1">
    <location>
        <begin position="85"/>
        <end position="95"/>
    </location>
</feature>
<feature type="region of interest" description="Disordered" evidence="1">
    <location>
        <begin position="1"/>
        <end position="30"/>
    </location>
</feature>
<organism evidence="2 3">
    <name type="scientific">Marinobacterium maritimum</name>
    <dbReference type="NCBI Taxonomy" id="500162"/>
    <lineage>
        <taxon>Bacteria</taxon>
        <taxon>Pseudomonadati</taxon>
        <taxon>Pseudomonadota</taxon>
        <taxon>Gammaproteobacteria</taxon>
        <taxon>Oceanospirillales</taxon>
        <taxon>Oceanospirillaceae</taxon>
        <taxon>Marinobacterium</taxon>
    </lineage>
</organism>
<evidence type="ECO:0000256" key="1">
    <source>
        <dbReference type="SAM" id="MobiDB-lite"/>
    </source>
</evidence>
<gene>
    <name evidence="2" type="ORF">GCM10009104_01830</name>
</gene>
<evidence type="ECO:0000313" key="3">
    <source>
        <dbReference type="Proteomes" id="UP001499915"/>
    </source>
</evidence>
<dbReference type="RefSeq" id="WP_343800864.1">
    <property type="nucleotide sequence ID" value="NZ_BAAAET010000001.1"/>
</dbReference>
<sequence length="379" mass="40836">MHIQNHNLQLGSERSYNRSESEQESLRVGRVSTDAVTGNRRVDVVFEAAAVSERELSLYSAQALRAQSANTLPPAANASVDTGFETASSTEASESPLEQLPAEDRLKLDLIARLHKAITGKEIRMTLMDPGVLEAHANIDAPKPPASAAPPAAPAQPAIGLEYQRSLRIDESEQTRFTASGRVTTADGQQINIELELQMARSITVEQHQSLRLGARLSDPLVLNFDGIAAELSSTRFQFDLDLDGTEDSVPTLAGNSAFLVLDKNVDGKINDGSEMFGARSGNGFAELAQYDDDGNGFIDEGDDIFSRLRLWSPTADGQGDMLSLTSQNVGAIYLGSADTEFSLTPNLQENRLGVIRSSGIYLSEEGRVGSVQQLDLSI</sequence>
<dbReference type="Proteomes" id="UP001499915">
    <property type="component" value="Unassembled WGS sequence"/>
</dbReference>
<feature type="region of interest" description="Disordered" evidence="1">
    <location>
        <begin position="73"/>
        <end position="100"/>
    </location>
</feature>
<protein>
    <recommendedName>
        <fullName evidence="4">VCBS repeat-containing protein</fullName>
    </recommendedName>
</protein>
<evidence type="ECO:0000313" key="2">
    <source>
        <dbReference type="EMBL" id="GAA0680975.1"/>
    </source>
</evidence>
<dbReference type="EMBL" id="BAAAET010000001">
    <property type="protein sequence ID" value="GAA0680975.1"/>
    <property type="molecule type" value="Genomic_DNA"/>
</dbReference>
<accession>A0ABN1I1M4</accession>
<feature type="compositionally biased region" description="Basic and acidic residues" evidence="1">
    <location>
        <begin position="15"/>
        <end position="27"/>
    </location>
</feature>
<reference evidence="2 3" key="1">
    <citation type="journal article" date="2019" name="Int. J. Syst. Evol. Microbiol.">
        <title>The Global Catalogue of Microorganisms (GCM) 10K type strain sequencing project: providing services to taxonomists for standard genome sequencing and annotation.</title>
        <authorList>
            <consortium name="The Broad Institute Genomics Platform"/>
            <consortium name="The Broad Institute Genome Sequencing Center for Infectious Disease"/>
            <person name="Wu L."/>
            <person name="Ma J."/>
        </authorList>
    </citation>
    <scope>NUCLEOTIDE SEQUENCE [LARGE SCALE GENOMIC DNA]</scope>
    <source>
        <strain evidence="2 3">JCM 15134</strain>
    </source>
</reference>
<dbReference type="PANTHER" id="PTHR39431">
    <property type="entry name" value="FRPA/C-RELATED PROTEIN"/>
    <property type="match status" value="1"/>
</dbReference>
<keyword evidence="3" id="KW-1185">Reference proteome</keyword>
<proteinExistence type="predicted"/>